<dbReference type="SMART" id="SM00342">
    <property type="entry name" value="HTH_ARAC"/>
    <property type="match status" value="1"/>
</dbReference>
<dbReference type="Pfam" id="PF02311">
    <property type="entry name" value="AraC_binding"/>
    <property type="match status" value="1"/>
</dbReference>
<dbReference type="InterPro" id="IPR050204">
    <property type="entry name" value="AraC_XylS_family_regulators"/>
</dbReference>
<dbReference type="Pfam" id="PF12833">
    <property type="entry name" value="HTH_18"/>
    <property type="match status" value="1"/>
</dbReference>
<dbReference type="GO" id="GO:0003700">
    <property type="term" value="F:DNA-binding transcription factor activity"/>
    <property type="evidence" value="ECO:0007669"/>
    <property type="project" value="InterPro"/>
</dbReference>
<dbReference type="InterPro" id="IPR018062">
    <property type="entry name" value="HTH_AraC-typ_CS"/>
</dbReference>
<keyword evidence="1" id="KW-0805">Transcription regulation</keyword>
<dbReference type="AlphaFoldDB" id="A0A316ERJ5"/>
<name>A0A316ERJ5_9BURK</name>
<evidence type="ECO:0000256" key="4">
    <source>
        <dbReference type="ARBA" id="ARBA00023163"/>
    </source>
</evidence>
<protein>
    <submittedName>
        <fullName evidence="6">AraC-like DNA-binding protein</fullName>
    </submittedName>
</protein>
<comment type="caution">
    <text evidence="6">The sequence shown here is derived from an EMBL/GenBank/DDBJ whole genome shotgun (WGS) entry which is preliminary data.</text>
</comment>
<dbReference type="PROSITE" id="PS01124">
    <property type="entry name" value="HTH_ARAC_FAMILY_2"/>
    <property type="match status" value="1"/>
</dbReference>
<reference evidence="6 7" key="1">
    <citation type="submission" date="2018-05" db="EMBL/GenBank/DDBJ databases">
        <title>Genomic Encyclopedia of Type Strains, Phase IV (KMG-V): Genome sequencing to study the core and pangenomes of soil and plant-associated prokaryotes.</title>
        <authorList>
            <person name="Whitman W."/>
        </authorList>
    </citation>
    <scope>NUCLEOTIDE SEQUENCE [LARGE SCALE GENOMIC DNA]</scope>
    <source>
        <strain evidence="6 7">SLV-132</strain>
    </source>
</reference>
<keyword evidence="7" id="KW-1185">Reference proteome</keyword>
<dbReference type="PRINTS" id="PR00032">
    <property type="entry name" value="HTHARAC"/>
</dbReference>
<accession>A0A316ERJ5</accession>
<dbReference type="InterPro" id="IPR020449">
    <property type="entry name" value="Tscrpt_reg_AraC-type_HTH"/>
</dbReference>
<dbReference type="InterPro" id="IPR037923">
    <property type="entry name" value="HTH-like"/>
</dbReference>
<sequence length="320" mass="35360">MWWLLRPYPRTSRVGRLATPALSIEKHWMPAQPSSYAEVTRSASQAFWRDSALPFVESRRACHSRACYKPHHHPTYSIGAVDAGRSVFIGTADGPVALAPGTLVFVPAMRVHACNPAPDTEWSYQMLHLDAAWLQAVRGEYADAGSMDAEPIHVVTDPTLYARFCALNALLFSGTDPYDREAIDKEANEKAGALIEFVGDCDTRHGLRIEAPDVPSDLARQIQPAVDCLLASPGASVSLDALADLSRMSRYQVIRAFRAVTGMTPHAWHLNQRINIARERIREGDRIAELALHLGFADQAHFQRVFKAHAGVTPGRFRAS</sequence>
<dbReference type="InterPro" id="IPR009057">
    <property type="entry name" value="Homeodomain-like_sf"/>
</dbReference>
<dbReference type="InterPro" id="IPR003313">
    <property type="entry name" value="AraC-bd"/>
</dbReference>
<evidence type="ECO:0000256" key="2">
    <source>
        <dbReference type="ARBA" id="ARBA00023125"/>
    </source>
</evidence>
<evidence type="ECO:0000256" key="1">
    <source>
        <dbReference type="ARBA" id="ARBA00023015"/>
    </source>
</evidence>
<evidence type="ECO:0000313" key="6">
    <source>
        <dbReference type="EMBL" id="PWK34179.1"/>
    </source>
</evidence>
<dbReference type="SUPFAM" id="SSF51215">
    <property type="entry name" value="Regulatory protein AraC"/>
    <property type="match status" value="1"/>
</dbReference>
<gene>
    <name evidence="6" type="ORF">C7419_103498</name>
</gene>
<dbReference type="EMBL" id="QGGT01000003">
    <property type="protein sequence ID" value="PWK34179.1"/>
    <property type="molecule type" value="Genomic_DNA"/>
</dbReference>
<dbReference type="PANTHER" id="PTHR46796">
    <property type="entry name" value="HTH-TYPE TRANSCRIPTIONAL ACTIVATOR RHAS-RELATED"/>
    <property type="match status" value="1"/>
</dbReference>
<keyword evidence="4" id="KW-0804">Transcription</keyword>
<evidence type="ECO:0000259" key="5">
    <source>
        <dbReference type="PROSITE" id="PS01124"/>
    </source>
</evidence>
<dbReference type="PROSITE" id="PS00041">
    <property type="entry name" value="HTH_ARAC_FAMILY_1"/>
    <property type="match status" value="1"/>
</dbReference>
<keyword evidence="3" id="KW-0010">Activator</keyword>
<evidence type="ECO:0000313" key="7">
    <source>
        <dbReference type="Proteomes" id="UP000245754"/>
    </source>
</evidence>
<feature type="domain" description="HTH araC/xylS-type" evidence="5">
    <location>
        <begin position="220"/>
        <end position="320"/>
    </location>
</feature>
<dbReference type="Gene3D" id="1.10.10.60">
    <property type="entry name" value="Homeodomain-like"/>
    <property type="match status" value="1"/>
</dbReference>
<dbReference type="Proteomes" id="UP000245754">
    <property type="component" value="Unassembled WGS sequence"/>
</dbReference>
<dbReference type="SUPFAM" id="SSF46689">
    <property type="entry name" value="Homeodomain-like"/>
    <property type="match status" value="2"/>
</dbReference>
<dbReference type="InterPro" id="IPR018060">
    <property type="entry name" value="HTH_AraC"/>
</dbReference>
<dbReference type="PANTHER" id="PTHR46796:SF2">
    <property type="entry name" value="TRANSCRIPTIONAL REGULATORY PROTEIN"/>
    <property type="match status" value="1"/>
</dbReference>
<organism evidence="6 7">
    <name type="scientific">Cupriavidus plantarum</name>
    <dbReference type="NCBI Taxonomy" id="942865"/>
    <lineage>
        <taxon>Bacteria</taxon>
        <taxon>Pseudomonadati</taxon>
        <taxon>Pseudomonadota</taxon>
        <taxon>Betaproteobacteria</taxon>
        <taxon>Burkholderiales</taxon>
        <taxon>Burkholderiaceae</taxon>
        <taxon>Cupriavidus</taxon>
    </lineage>
</organism>
<dbReference type="GO" id="GO:0043565">
    <property type="term" value="F:sequence-specific DNA binding"/>
    <property type="evidence" value="ECO:0007669"/>
    <property type="project" value="InterPro"/>
</dbReference>
<evidence type="ECO:0000256" key="3">
    <source>
        <dbReference type="ARBA" id="ARBA00023159"/>
    </source>
</evidence>
<proteinExistence type="predicted"/>
<keyword evidence="2 6" id="KW-0238">DNA-binding</keyword>